<dbReference type="GO" id="GO:0016747">
    <property type="term" value="F:acyltransferase activity, transferring groups other than amino-acyl groups"/>
    <property type="evidence" value="ECO:0007669"/>
    <property type="project" value="UniProtKB-ARBA"/>
</dbReference>
<evidence type="ECO:0008006" key="4">
    <source>
        <dbReference type="Google" id="ProtNLM"/>
    </source>
</evidence>
<gene>
    <name evidence="2" type="ORF">PVAP13_6KG411000</name>
</gene>
<dbReference type="Proteomes" id="UP000823388">
    <property type="component" value="Chromosome 6K"/>
</dbReference>
<dbReference type="PANTHER" id="PTHR31896:SF76">
    <property type="entry name" value="BAHD ACYLTRANSFERASE DCR"/>
    <property type="match status" value="1"/>
</dbReference>
<keyword evidence="3" id="KW-1185">Reference proteome</keyword>
<protein>
    <recommendedName>
        <fullName evidence="4">BAHD acyltransferase DCR</fullName>
    </recommendedName>
</protein>
<dbReference type="Pfam" id="PF02458">
    <property type="entry name" value="Transferase"/>
    <property type="match status" value="1"/>
</dbReference>
<dbReference type="Gene3D" id="3.30.559.10">
    <property type="entry name" value="Chloramphenicol acetyltransferase-like domain"/>
    <property type="match status" value="2"/>
</dbReference>
<evidence type="ECO:0000313" key="2">
    <source>
        <dbReference type="EMBL" id="KAG2585797.1"/>
    </source>
</evidence>
<dbReference type="EMBL" id="CM029047">
    <property type="protein sequence ID" value="KAG2585797.1"/>
    <property type="molecule type" value="Genomic_DNA"/>
</dbReference>
<evidence type="ECO:0000256" key="1">
    <source>
        <dbReference type="ARBA" id="ARBA00022679"/>
    </source>
</evidence>
<sequence length="448" mass="48110">MAGVVENGSGSMSTAEQQEQVAVTVTGSRTVAPAKSRCALATFDLPYITFYYNQKLLLYRTAVDFPEAVARLTAALSDALRVFYPLAGRIRQDADGALTVEGDEGAEVLEAEAEGVAVDELAGGDCGERVMQQLVPYTGVMNLEGLRRPLLAVQVTKLKDGLAVGCAFNHAVLDGTSTWHFMSYWAELCRSTGPLQQPQPIHDRSLARSVRVRLELPESAEAHEKTDPNGPKKALVARVFSFPAPTVARIKAAANAALPPPPAAKPFSTFQSLSAHLWRAVSRARALGPADLTAFAVFADCRARLDPPLPPAYFGNLIQAVFTGVPAGMLLAGPPELAAGLLQKAIDDHDAAAVSRRLDEYEAAPKLFHYSDAGPNCVAVGSSPRFKVYDVDFGFGRPERVRSGANNKFDGMVYLYPARDGDGGIDVELALQPEPMRRLQEDADFLLA</sequence>
<dbReference type="AlphaFoldDB" id="A0A8T0RIF1"/>
<accession>A0A8T0RIF1</accession>
<name>A0A8T0RIF1_PANVG</name>
<dbReference type="InterPro" id="IPR051283">
    <property type="entry name" value="Sec_Metabolite_Acyltrans"/>
</dbReference>
<dbReference type="OrthoDB" id="1862401at2759"/>
<dbReference type="PANTHER" id="PTHR31896">
    <property type="entry name" value="FAMILY REGULATORY PROTEIN, PUTATIVE (AFU_ORTHOLOGUE AFUA_3G14730)-RELATED"/>
    <property type="match status" value="1"/>
</dbReference>
<evidence type="ECO:0000313" key="3">
    <source>
        <dbReference type="Proteomes" id="UP000823388"/>
    </source>
</evidence>
<proteinExistence type="predicted"/>
<organism evidence="2 3">
    <name type="scientific">Panicum virgatum</name>
    <name type="common">Blackwell switchgrass</name>
    <dbReference type="NCBI Taxonomy" id="38727"/>
    <lineage>
        <taxon>Eukaryota</taxon>
        <taxon>Viridiplantae</taxon>
        <taxon>Streptophyta</taxon>
        <taxon>Embryophyta</taxon>
        <taxon>Tracheophyta</taxon>
        <taxon>Spermatophyta</taxon>
        <taxon>Magnoliopsida</taxon>
        <taxon>Liliopsida</taxon>
        <taxon>Poales</taxon>
        <taxon>Poaceae</taxon>
        <taxon>PACMAD clade</taxon>
        <taxon>Panicoideae</taxon>
        <taxon>Panicodae</taxon>
        <taxon>Paniceae</taxon>
        <taxon>Panicinae</taxon>
        <taxon>Panicum</taxon>
        <taxon>Panicum sect. Hiantes</taxon>
    </lineage>
</organism>
<dbReference type="InterPro" id="IPR023213">
    <property type="entry name" value="CAT-like_dom_sf"/>
</dbReference>
<reference evidence="2" key="1">
    <citation type="submission" date="2020-05" db="EMBL/GenBank/DDBJ databases">
        <title>WGS assembly of Panicum virgatum.</title>
        <authorList>
            <person name="Lovell J.T."/>
            <person name="Jenkins J."/>
            <person name="Shu S."/>
            <person name="Juenger T.E."/>
            <person name="Schmutz J."/>
        </authorList>
    </citation>
    <scope>NUCLEOTIDE SEQUENCE</scope>
    <source>
        <strain evidence="2">AP13</strain>
    </source>
</reference>
<keyword evidence="1" id="KW-0808">Transferase</keyword>
<comment type="caution">
    <text evidence="2">The sequence shown here is derived from an EMBL/GenBank/DDBJ whole genome shotgun (WGS) entry which is preliminary data.</text>
</comment>